<reference evidence="2 3" key="1">
    <citation type="journal article" date="2006" name="J. Gen. Virol.">
        <title>Sequence analysis of the Choristoneura occidentalis granulovirus genome.</title>
        <authorList>
            <person name="Escasa S.R."/>
            <person name="Lauzon H.A.M."/>
            <person name="Mathur A.C."/>
            <person name="Krell P.J."/>
            <person name="Arif B.M."/>
        </authorList>
    </citation>
    <scope>NUCLEOTIDE SEQUENCE [LARGE SCALE GENOMIC DNA]</scope>
</reference>
<dbReference type="Pfam" id="PF05814">
    <property type="entry name" value="Ac76"/>
    <property type="match status" value="1"/>
</dbReference>
<evidence type="ECO:0000313" key="2">
    <source>
        <dbReference type="EMBL" id="ABC61222.1"/>
    </source>
</evidence>
<dbReference type="GeneID" id="4155885"/>
<accession>Q1A4K8</accession>
<evidence type="ECO:0000256" key="1">
    <source>
        <dbReference type="SAM" id="Phobius"/>
    </source>
</evidence>
<dbReference type="OrthoDB" id="25286at10239"/>
<feature type="transmembrane region" description="Helical" evidence="1">
    <location>
        <begin position="12"/>
        <end position="30"/>
    </location>
</feature>
<dbReference type="EMBL" id="DQ333351">
    <property type="protein sequence ID" value="ABC61222.1"/>
    <property type="molecule type" value="Genomic_DNA"/>
</dbReference>
<organism evidence="2 3">
    <name type="scientific">Choristoneura occidentalis granulovirus</name>
    <dbReference type="NCBI Taxonomy" id="364745"/>
    <lineage>
        <taxon>Viruses</taxon>
        <taxon>Viruses incertae sedis</taxon>
        <taxon>Naldaviricetes</taxon>
        <taxon>Lefavirales</taxon>
        <taxon>Baculoviridae</taxon>
        <taxon>Betabaculovirus</taxon>
        <taxon>Betabaculovirus chofumiferanae</taxon>
    </lineage>
</organism>
<keyword evidence="3" id="KW-1185">Reference proteome</keyword>
<keyword evidence="1" id="KW-1133">Transmembrane helix</keyword>
<keyword evidence="1" id="KW-0472">Membrane</keyword>
<protein>
    <recommendedName>
        <fullName evidence="4">Ac76</fullName>
    </recommendedName>
</protein>
<sequence length="94" mass="10799">MCDIIRVCNTMLIISLIVGLIVFAVIVNQFKSSEMIITVLVLFVLFLCVLHIYYNNTDSDPQNLYNEDVKKLKKKQQLNDTFDALLNKNNSSLE</sequence>
<dbReference type="KEGG" id="vg:4155885"/>
<dbReference type="Proteomes" id="UP000202317">
    <property type="component" value="Segment"/>
</dbReference>
<evidence type="ECO:0008006" key="4">
    <source>
        <dbReference type="Google" id="ProtNLM"/>
    </source>
</evidence>
<feature type="transmembrane region" description="Helical" evidence="1">
    <location>
        <begin position="36"/>
        <end position="54"/>
    </location>
</feature>
<evidence type="ECO:0000313" key="3">
    <source>
        <dbReference type="Proteomes" id="UP000202317"/>
    </source>
</evidence>
<proteinExistence type="predicted"/>
<name>Q1A4K8_9BBAC</name>
<dbReference type="InterPro" id="IPR008561">
    <property type="entry name" value="Ac76_baculovir"/>
</dbReference>
<dbReference type="RefSeq" id="YP_654509.1">
    <property type="nucleotide sequence ID" value="NC_008168.1"/>
</dbReference>
<keyword evidence="1" id="KW-0812">Transmembrane</keyword>